<dbReference type="PANTHER" id="PTHR37299">
    <property type="entry name" value="TRANSCRIPTIONAL REGULATOR-RELATED"/>
    <property type="match status" value="1"/>
</dbReference>
<evidence type="ECO:0000313" key="2">
    <source>
        <dbReference type="EMBL" id="MDM8194722.1"/>
    </source>
</evidence>
<dbReference type="InterPro" id="IPR046947">
    <property type="entry name" value="LytR-like"/>
</dbReference>
<feature type="domain" description="HTH LytTR-type" evidence="1">
    <location>
        <begin position="45"/>
        <end position="144"/>
    </location>
</feature>
<gene>
    <name evidence="2" type="ORF">QUV98_00070</name>
</gene>
<accession>A0ABT7UEZ0</accession>
<comment type="caution">
    <text evidence="2">The sequence shown here is derived from an EMBL/GenBank/DDBJ whole genome shotgun (WGS) entry which is preliminary data.</text>
</comment>
<keyword evidence="3" id="KW-1185">Reference proteome</keyword>
<dbReference type="Gene3D" id="2.40.50.1020">
    <property type="entry name" value="LytTr DNA-binding domain"/>
    <property type="match status" value="1"/>
</dbReference>
<evidence type="ECO:0000313" key="3">
    <source>
        <dbReference type="Proteomes" id="UP001529275"/>
    </source>
</evidence>
<proteinExistence type="predicted"/>
<sequence>MKVYIEKGKSEETEVYVYYKKMDKETKDLIDYVNQRIQTVVGYQNDRIHRILIKDIYYIEYVDEKTFLYLDHDVYLSHKKLYEWEKLLEESSFIRINKSTILNIHYLKSVRPLLSGRMEAKLMNGEHLIINRHYLSAFKKKFGL</sequence>
<dbReference type="EMBL" id="JAUDCK010000001">
    <property type="protein sequence ID" value="MDM8194722.1"/>
    <property type="molecule type" value="Genomic_DNA"/>
</dbReference>
<keyword evidence="2" id="KW-0238">DNA-binding</keyword>
<protein>
    <submittedName>
        <fullName evidence="2">LytTR family DNA-binding domain-containing protein</fullName>
    </submittedName>
</protein>
<dbReference type="GO" id="GO:0003677">
    <property type="term" value="F:DNA binding"/>
    <property type="evidence" value="ECO:0007669"/>
    <property type="project" value="UniProtKB-KW"/>
</dbReference>
<dbReference type="Pfam" id="PF04397">
    <property type="entry name" value="LytTR"/>
    <property type="match status" value="1"/>
</dbReference>
<dbReference type="PROSITE" id="PS50930">
    <property type="entry name" value="HTH_LYTTR"/>
    <property type="match status" value="1"/>
</dbReference>
<dbReference type="InterPro" id="IPR007492">
    <property type="entry name" value="LytTR_DNA-bd_dom"/>
</dbReference>
<organism evidence="2 3">
    <name type="scientific">Massilimicrobiota timonensis</name>
    <dbReference type="NCBI Taxonomy" id="1776392"/>
    <lineage>
        <taxon>Bacteria</taxon>
        <taxon>Bacillati</taxon>
        <taxon>Bacillota</taxon>
        <taxon>Erysipelotrichia</taxon>
        <taxon>Erysipelotrichales</taxon>
        <taxon>Erysipelotrichaceae</taxon>
        <taxon>Massilimicrobiota</taxon>
    </lineage>
</organism>
<name>A0ABT7UEZ0_9FIRM</name>
<dbReference type="RefSeq" id="WP_087935898.1">
    <property type="nucleotide sequence ID" value="NZ_JAUDCK010000001.1"/>
</dbReference>
<reference evidence="3" key="1">
    <citation type="submission" date="2023-06" db="EMBL/GenBank/DDBJ databases">
        <title>Identification and characterization of horizontal gene transfer across gut microbiota members of farm animals based on homology search.</title>
        <authorList>
            <person name="Zeman M."/>
            <person name="Kubasova T."/>
            <person name="Jahodarova E."/>
            <person name="Nykrynova M."/>
            <person name="Rychlik I."/>
        </authorList>
    </citation>
    <scope>NUCLEOTIDE SEQUENCE [LARGE SCALE GENOMIC DNA]</scope>
    <source>
        <strain evidence="3">ET341</strain>
    </source>
</reference>
<dbReference type="PANTHER" id="PTHR37299:SF4">
    <property type="entry name" value="TRANSCRIPTIONAL REGULATOR"/>
    <property type="match status" value="1"/>
</dbReference>
<dbReference type="SMART" id="SM00850">
    <property type="entry name" value="LytTR"/>
    <property type="match status" value="1"/>
</dbReference>
<evidence type="ECO:0000259" key="1">
    <source>
        <dbReference type="PROSITE" id="PS50930"/>
    </source>
</evidence>
<dbReference type="Proteomes" id="UP001529275">
    <property type="component" value="Unassembled WGS sequence"/>
</dbReference>